<dbReference type="Pfam" id="PF00096">
    <property type="entry name" value="zf-C2H2"/>
    <property type="match status" value="1"/>
</dbReference>
<feature type="compositionally biased region" description="Acidic residues" evidence="5">
    <location>
        <begin position="635"/>
        <end position="656"/>
    </location>
</feature>
<keyword evidence="1" id="KW-0479">Metal-binding</keyword>
<feature type="compositionally biased region" description="Low complexity" evidence="5">
    <location>
        <begin position="13"/>
        <end position="33"/>
    </location>
</feature>
<feature type="compositionally biased region" description="Low complexity" evidence="5">
    <location>
        <begin position="603"/>
        <end position="613"/>
    </location>
</feature>
<feature type="domain" description="C2H2-type" evidence="6">
    <location>
        <begin position="719"/>
        <end position="746"/>
    </location>
</feature>
<evidence type="ECO:0000256" key="2">
    <source>
        <dbReference type="ARBA" id="ARBA00022737"/>
    </source>
</evidence>
<dbReference type="GO" id="GO:0008270">
    <property type="term" value="F:zinc ion binding"/>
    <property type="evidence" value="ECO:0007669"/>
    <property type="project" value="UniProtKB-KW"/>
</dbReference>
<feature type="region of interest" description="Disordered" evidence="5">
    <location>
        <begin position="772"/>
        <end position="791"/>
    </location>
</feature>
<dbReference type="InterPro" id="IPR036236">
    <property type="entry name" value="Znf_C2H2_sf"/>
</dbReference>
<keyword evidence="3" id="KW-0863">Zinc-finger</keyword>
<dbReference type="PROSITE" id="PS50157">
    <property type="entry name" value="ZINC_FINGER_C2H2_2"/>
    <property type="match status" value="3"/>
</dbReference>
<evidence type="ECO:0000259" key="6">
    <source>
        <dbReference type="PROSITE" id="PS50157"/>
    </source>
</evidence>
<dbReference type="STRING" id="41427.A0A182IKH5"/>
<dbReference type="VEuPathDB" id="VectorBase:AATE000865"/>
<dbReference type="PANTHER" id="PTHR24408">
    <property type="entry name" value="ZINC FINGER PROTEIN"/>
    <property type="match status" value="1"/>
</dbReference>
<evidence type="ECO:0000256" key="4">
    <source>
        <dbReference type="ARBA" id="ARBA00022833"/>
    </source>
</evidence>
<dbReference type="Gene3D" id="3.30.160.60">
    <property type="entry name" value="Classic Zinc Finger"/>
    <property type="match status" value="2"/>
</dbReference>
<organism evidence="7">
    <name type="scientific">Anopheles atroparvus</name>
    <name type="common">European mosquito</name>
    <dbReference type="NCBI Taxonomy" id="41427"/>
    <lineage>
        <taxon>Eukaryota</taxon>
        <taxon>Metazoa</taxon>
        <taxon>Ecdysozoa</taxon>
        <taxon>Arthropoda</taxon>
        <taxon>Hexapoda</taxon>
        <taxon>Insecta</taxon>
        <taxon>Pterygota</taxon>
        <taxon>Neoptera</taxon>
        <taxon>Endopterygota</taxon>
        <taxon>Diptera</taxon>
        <taxon>Nematocera</taxon>
        <taxon>Culicoidea</taxon>
        <taxon>Culicidae</taxon>
        <taxon>Anophelinae</taxon>
        <taxon>Anopheles</taxon>
    </lineage>
</organism>
<dbReference type="InterPro" id="IPR013087">
    <property type="entry name" value="Znf_C2H2_type"/>
</dbReference>
<evidence type="ECO:0000256" key="5">
    <source>
        <dbReference type="SAM" id="MobiDB-lite"/>
    </source>
</evidence>
<dbReference type="AlphaFoldDB" id="A0A182IKH5"/>
<feature type="compositionally biased region" description="Polar residues" evidence="5">
    <location>
        <begin position="34"/>
        <end position="48"/>
    </location>
</feature>
<dbReference type="SUPFAM" id="SSF57667">
    <property type="entry name" value="beta-beta-alpha zinc fingers"/>
    <property type="match status" value="1"/>
</dbReference>
<accession>A0A182IKH5</accession>
<dbReference type="Pfam" id="PF13909">
    <property type="entry name" value="zf-H2C2_5"/>
    <property type="match status" value="1"/>
</dbReference>
<evidence type="ECO:0000313" key="7">
    <source>
        <dbReference type="EnsemblMetazoa" id="AATE000865-PA.1"/>
    </source>
</evidence>
<protein>
    <recommendedName>
        <fullName evidence="6">C2H2-type domain-containing protein</fullName>
    </recommendedName>
</protein>
<proteinExistence type="predicted"/>
<feature type="domain" description="C2H2-type" evidence="6">
    <location>
        <begin position="749"/>
        <end position="776"/>
    </location>
</feature>
<dbReference type="FunFam" id="3.30.160.60:FF:004166">
    <property type="match status" value="1"/>
</dbReference>
<sequence>MTLRLLLEKPFKTTSSPGSTTAAAGPSSSSSSSEVLSITTTGAGNSRCRSAGSANGGGGGGGGGSGGAAATMRSLQLQLNDFLYDVKFSDLSKFLNASGRYQCPRRNCDKNYKDASSLQRHISGDNGGSTMSITLGDTDMISSSDSNVVPTALITHATPVVLNDCLLESKNIVVTKKDNNYILFTADSDPLAETARSTAGSLVLPMRGATLVATGGGDFGDGSGGGITTTATGANTTTTTVIDTMRLEDLLKKEKIIKQTELHPDGTTATTYIFDECDILPLKTTTTTTSTMLKGGVPALAPASTTAVVGKRFTSASAGSPNSVSGGSAIVTNASGTPTTISIMKMDAGPNGGSASELMCSSPVRLATAGTGSITVPGKKLLPTTQSKPFGHPRIKYSRLKNPYNSNTVAVSSSPSSTVTLPILTIPTVTPSSGAVLQEVRLPQPPTTTATVAVSERQLLNFSLSRKLGSGQPHPQQQHVTITSAGGPAGLTAISAIQQIPIAAALGSGTRSGSVTRYAAVNEYETSGSNTSQSADFPPGMIDDLDYSVIEDIDLSDEVQTNFSNVVAAAAAAAEGATNLTSTHHQQQEQQQQQQQQHHHHQQQQQQQQQQQHTVTLVAASKSSSSEMDNNGSQSDEDDEEGDMMDDSEMQDDDDQLSAKGGKGRKSDGGGGGSKLLNAAVGDSKYALLANTQIMKSFEYTVNDSSLVSDTDDGEVRQYVCRHCGKRYRWKSTLRRHENVECGGKEASHQCPYCSYKAKQRGNLGVHIRKHHADMPQLESRRKSNKSRDSM</sequence>
<dbReference type="PANTHER" id="PTHR24408:SF64">
    <property type="entry name" value="LINKING IMMUNITY AND METABOLISM-RELATED"/>
    <property type="match status" value="1"/>
</dbReference>
<feature type="compositionally biased region" description="Gly residues" evidence="5">
    <location>
        <begin position="54"/>
        <end position="67"/>
    </location>
</feature>
<feature type="compositionally biased region" description="Low complexity" evidence="5">
    <location>
        <begin position="584"/>
        <end position="596"/>
    </location>
</feature>
<dbReference type="EnsemblMetazoa" id="AATE000865-RA">
    <property type="protein sequence ID" value="AATE000865-PA.1"/>
    <property type="gene ID" value="AATE000865"/>
</dbReference>
<feature type="compositionally biased region" description="Basic and acidic residues" evidence="5">
    <location>
        <begin position="779"/>
        <end position="791"/>
    </location>
</feature>
<dbReference type="GO" id="GO:0000981">
    <property type="term" value="F:DNA-binding transcription factor activity, RNA polymerase II-specific"/>
    <property type="evidence" value="ECO:0007669"/>
    <property type="project" value="TreeGrafter"/>
</dbReference>
<evidence type="ECO:0000256" key="1">
    <source>
        <dbReference type="ARBA" id="ARBA00022723"/>
    </source>
</evidence>
<name>A0A182IKH5_ANOAO</name>
<keyword evidence="2" id="KW-0677">Repeat</keyword>
<reference evidence="7" key="1">
    <citation type="submission" date="2022-08" db="UniProtKB">
        <authorList>
            <consortium name="EnsemblMetazoa"/>
        </authorList>
    </citation>
    <scope>IDENTIFICATION</scope>
    <source>
        <strain evidence="7">EBRO</strain>
    </source>
</reference>
<feature type="domain" description="C2H2-type" evidence="6">
    <location>
        <begin position="101"/>
        <end position="130"/>
    </location>
</feature>
<feature type="region of interest" description="Disordered" evidence="5">
    <location>
        <begin position="9"/>
        <end position="69"/>
    </location>
</feature>
<dbReference type="SMART" id="SM00355">
    <property type="entry name" value="ZnF_C2H2"/>
    <property type="match status" value="3"/>
</dbReference>
<evidence type="ECO:0000256" key="3">
    <source>
        <dbReference type="ARBA" id="ARBA00022771"/>
    </source>
</evidence>
<feature type="region of interest" description="Disordered" evidence="5">
    <location>
        <begin position="576"/>
        <end position="673"/>
    </location>
</feature>
<dbReference type="GO" id="GO:0005634">
    <property type="term" value="C:nucleus"/>
    <property type="evidence" value="ECO:0007669"/>
    <property type="project" value="TreeGrafter"/>
</dbReference>
<keyword evidence="4" id="KW-0862">Zinc</keyword>
<dbReference type="GO" id="GO:0043565">
    <property type="term" value="F:sequence-specific DNA binding"/>
    <property type="evidence" value="ECO:0007669"/>
    <property type="project" value="TreeGrafter"/>
</dbReference>